<evidence type="ECO:0000256" key="2">
    <source>
        <dbReference type="PROSITE-ProRule" id="PRU00117"/>
    </source>
</evidence>
<evidence type="ECO:0000313" key="5">
    <source>
        <dbReference type="EMBL" id="RTG83361.1"/>
    </source>
</evidence>
<name>A0A430Q6N3_SCHBO</name>
<protein>
    <recommendedName>
        <fullName evidence="4">K Homology domain-containing protein</fullName>
    </recommendedName>
</protein>
<feature type="compositionally biased region" description="Polar residues" evidence="3">
    <location>
        <begin position="411"/>
        <end position="437"/>
    </location>
</feature>
<gene>
    <name evidence="5" type="ORF">DC041_0006470</name>
</gene>
<feature type="region of interest" description="Disordered" evidence="3">
    <location>
        <begin position="891"/>
        <end position="912"/>
    </location>
</feature>
<feature type="compositionally biased region" description="Low complexity" evidence="3">
    <location>
        <begin position="1227"/>
        <end position="1251"/>
    </location>
</feature>
<proteinExistence type="predicted"/>
<evidence type="ECO:0000256" key="3">
    <source>
        <dbReference type="SAM" id="MobiDB-lite"/>
    </source>
</evidence>
<feature type="region of interest" description="Disordered" evidence="3">
    <location>
        <begin position="1227"/>
        <end position="1278"/>
    </location>
</feature>
<feature type="region of interest" description="Disordered" evidence="3">
    <location>
        <begin position="633"/>
        <end position="652"/>
    </location>
</feature>
<feature type="domain" description="K Homology" evidence="4">
    <location>
        <begin position="540"/>
        <end position="624"/>
    </location>
</feature>
<dbReference type="Gene3D" id="3.30.1370.10">
    <property type="entry name" value="K Homology domain, type 1"/>
    <property type="match status" value="2"/>
</dbReference>
<dbReference type="STRING" id="6184.A0A430Q6N3"/>
<dbReference type="Proteomes" id="UP000290809">
    <property type="component" value="Unassembled WGS sequence"/>
</dbReference>
<evidence type="ECO:0000259" key="4">
    <source>
        <dbReference type="SMART" id="SM00322"/>
    </source>
</evidence>
<organism evidence="5 6">
    <name type="scientific">Schistosoma bovis</name>
    <name type="common">Blood fluke</name>
    <dbReference type="NCBI Taxonomy" id="6184"/>
    <lineage>
        <taxon>Eukaryota</taxon>
        <taxon>Metazoa</taxon>
        <taxon>Spiralia</taxon>
        <taxon>Lophotrochozoa</taxon>
        <taxon>Platyhelminthes</taxon>
        <taxon>Trematoda</taxon>
        <taxon>Digenea</taxon>
        <taxon>Strigeidida</taxon>
        <taxon>Schistosomatoidea</taxon>
        <taxon>Schistosomatidae</taxon>
        <taxon>Schistosoma</taxon>
    </lineage>
</organism>
<dbReference type="SUPFAM" id="SSF54791">
    <property type="entry name" value="Eukaryotic type KH-domain (KH-domain type I)"/>
    <property type="match status" value="2"/>
</dbReference>
<evidence type="ECO:0000256" key="1">
    <source>
        <dbReference type="ARBA" id="ARBA00022737"/>
    </source>
</evidence>
<dbReference type="InterPro" id="IPR004088">
    <property type="entry name" value="KH_dom_type_1"/>
</dbReference>
<keyword evidence="6" id="KW-1185">Reference proteome</keyword>
<dbReference type="PROSITE" id="PS50084">
    <property type="entry name" value="KH_TYPE_1"/>
    <property type="match status" value="2"/>
</dbReference>
<comment type="caution">
    <text evidence="5">The sequence shown here is derived from an EMBL/GenBank/DDBJ whole genome shotgun (WGS) entry which is preliminary data.</text>
</comment>
<feature type="region of interest" description="Disordered" evidence="3">
    <location>
        <begin position="398"/>
        <end position="437"/>
    </location>
</feature>
<dbReference type="GO" id="GO:0003723">
    <property type="term" value="F:RNA binding"/>
    <property type="evidence" value="ECO:0007669"/>
    <property type="project" value="UniProtKB-UniRule"/>
</dbReference>
<dbReference type="EMBL" id="QMKO01002484">
    <property type="protein sequence ID" value="RTG83361.1"/>
    <property type="molecule type" value="Genomic_DNA"/>
</dbReference>
<dbReference type="InterPro" id="IPR036612">
    <property type="entry name" value="KH_dom_type_1_sf"/>
</dbReference>
<keyword evidence="2" id="KW-0694">RNA-binding</keyword>
<keyword evidence="1" id="KW-0677">Repeat</keyword>
<dbReference type="CDD" id="cd00105">
    <property type="entry name" value="KH-I"/>
    <property type="match status" value="1"/>
</dbReference>
<sequence>MPTVSMANFDGEDLLSARLLSFMANGDQSNSEVQYHMSGNSDFNPSNYCSLMSESGNTSFNINSPGHRNVQTSLIYDRTSSGISLSPSNENGVYGGVPVSPISGPSTPPPTVISQPDLADNFPNMRYNHIGVPPYSALTSPCLGNKLGSIPQHSLLNLNNGAGDRHSLQNSPFYNHYPGNLQTHLQRQYPGLSPGPAGTLFSNGVNGFGTTSQNLISKNGLYQDAAFSLPGFRPTNSSSTYCPQRELFPTIQSSHPSNSCHNFMGPGLLMQDRLHYYAIAQKHGFIVGAELERIKENSRRSTSQSYGRISAYFRNRYGETEAKTKAAYLQLGVRVPSKDHVSEIVGKGGQKIKLIREETGALITTPGEQEEHVFIIEAPPEIAMRVAHHLATRAQEITQSKIVAGERRRGSTSSQPCGTDSGVNMTNVSTGNSGPNLTPGGSNNFVISNTCPASGLLSLSNSVNNSPLHPSTTVNAHFNGVIHSSNSSVRSSNATIFTPSFSSLPASPGNSNSLGSQLQTNTITSTGMFSSTSTPGSRVLLARGRISVPQEMVGKIIGTQGSIITTIQKDTGTEIKSPPKEAVRGPNATSEFEISAYQGLGLSSNQAAECRVQQAKQLIGHLVMRQLERRASEEVEEASGSSNISSEEQRVNGPSASAISSVCNSTSKTNGGGNNGWMWPDVAQMDSQEAREVLDRILVESKNKTRRAKELAVVSTGPASTSVCSIATMNTQGSLLNLKGCNGSQSLSGDNQHSNHFQSHLLNGTYFDSAQTNGCEDVISGDTSACNGNSSNQCALNNDSRMLPTPFSLNNGHFNHRSSTTTDGASNGFQMCIPRTVQSFDLPLSNDFLNNINRGPGSNLVSDIWNSVAPPFTSVPTDSSSQLHGYVGSSSTLSNLMNPSSPSRNGNSTNCSNRIINSRTLDNSFDTAIFNFSDTRRETDSDISPTILLHDRLQHEQGLHQPLTRRHSDWIVPSSHLLTELTADSGDTASSPGRHNVIIDSEPNSQSYSVNNFNFIHDLDQLCLSSSCDKDSVANVTTAICTTMNNCMTICPPGFETHDLNENESVFSLKTKESLVNSTKLWSSSNPTKTHCTGNASSNAINGVKSNNISHNLQPPCTDSLVGSRIFSNTSVLQRLFNNPTGQVCNAISTNNNDLNMSGRVNSSFWPQANNDHIPICCSSNNIDDSFGFSCLESENQFQHHQSDAATRSSSFFPENLNEYTGSIGINNNINNGNNNNNSNKGTENTTNNSSHQSARCGAIGEGRRRRRPSPNLLSTNNDTLALSVSSSLASITEVA</sequence>
<reference evidence="5 6" key="1">
    <citation type="journal article" date="2019" name="PLoS Pathog.">
        <title>Genome sequence of the bovine parasite Schistosoma bovis Tanzania.</title>
        <authorList>
            <person name="Oey H."/>
            <person name="Zakrzewski M."/>
            <person name="Gobert G."/>
            <person name="Gravermann K."/>
            <person name="Stoye J."/>
            <person name="Jones M."/>
            <person name="Mcmanus D."/>
            <person name="Krause L."/>
        </authorList>
    </citation>
    <scope>NUCLEOTIDE SEQUENCE [LARGE SCALE GENOMIC DNA]</scope>
    <source>
        <strain evidence="5 6">TAN1997</strain>
    </source>
</reference>
<feature type="domain" description="K Homology" evidence="4">
    <location>
        <begin position="327"/>
        <end position="395"/>
    </location>
</feature>
<accession>A0A430Q6N3</accession>
<dbReference type="SMART" id="SM00322">
    <property type="entry name" value="KH"/>
    <property type="match status" value="2"/>
</dbReference>
<evidence type="ECO:0000313" key="6">
    <source>
        <dbReference type="Proteomes" id="UP000290809"/>
    </source>
</evidence>
<dbReference type="InterPro" id="IPR004087">
    <property type="entry name" value="KH_dom"/>
</dbReference>
<dbReference type="Pfam" id="PF00013">
    <property type="entry name" value="KH_1"/>
    <property type="match status" value="2"/>
</dbReference>
<dbReference type="PANTHER" id="PTHR10288">
    <property type="entry name" value="KH DOMAIN CONTAINING RNA BINDING PROTEIN"/>
    <property type="match status" value="1"/>
</dbReference>